<name>A0AAE0EZ11_9CHLO</name>
<accession>A0AAE0EZ11</accession>
<keyword evidence="7" id="KW-0653">Protein transport</keyword>
<dbReference type="Proteomes" id="UP001190700">
    <property type="component" value="Unassembled WGS sequence"/>
</dbReference>
<keyword evidence="5" id="KW-0812">Transmembrane</keyword>
<evidence type="ECO:0000313" key="12">
    <source>
        <dbReference type="Proteomes" id="UP001190700"/>
    </source>
</evidence>
<protein>
    <submittedName>
        <fullName evidence="11">Translocase of outer mitochondrial membrane</fullName>
    </submittedName>
</protein>
<dbReference type="Pfam" id="PF01459">
    <property type="entry name" value="Porin_3"/>
    <property type="match status" value="1"/>
</dbReference>
<evidence type="ECO:0000256" key="4">
    <source>
        <dbReference type="ARBA" id="ARBA00022452"/>
    </source>
</evidence>
<evidence type="ECO:0000256" key="7">
    <source>
        <dbReference type="ARBA" id="ARBA00022927"/>
    </source>
</evidence>
<keyword evidence="3" id="KW-0813">Transport</keyword>
<evidence type="ECO:0000256" key="9">
    <source>
        <dbReference type="ARBA" id="ARBA00023136"/>
    </source>
</evidence>
<organism evidence="11 12">
    <name type="scientific">Cymbomonas tetramitiformis</name>
    <dbReference type="NCBI Taxonomy" id="36881"/>
    <lineage>
        <taxon>Eukaryota</taxon>
        <taxon>Viridiplantae</taxon>
        <taxon>Chlorophyta</taxon>
        <taxon>Pyramimonadophyceae</taxon>
        <taxon>Pyramimonadales</taxon>
        <taxon>Pyramimonadaceae</taxon>
        <taxon>Cymbomonas</taxon>
    </lineage>
</organism>
<evidence type="ECO:0000256" key="8">
    <source>
        <dbReference type="ARBA" id="ARBA00023128"/>
    </source>
</evidence>
<evidence type="ECO:0000313" key="11">
    <source>
        <dbReference type="EMBL" id="KAK3245422.1"/>
    </source>
</evidence>
<dbReference type="AlphaFoldDB" id="A0AAE0EZ11"/>
<dbReference type="EMBL" id="LGRX02030658">
    <property type="protein sequence ID" value="KAK3245422.1"/>
    <property type="molecule type" value="Genomic_DNA"/>
</dbReference>
<dbReference type="GO" id="GO:0005741">
    <property type="term" value="C:mitochondrial outer membrane"/>
    <property type="evidence" value="ECO:0007669"/>
    <property type="project" value="UniProtKB-SubCell"/>
</dbReference>
<gene>
    <name evidence="11" type="ORF">CYMTET_45006</name>
</gene>
<dbReference type="GO" id="GO:0030150">
    <property type="term" value="P:protein import into mitochondrial matrix"/>
    <property type="evidence" value="ECO:0007669"/>
    <property type="project" value="InterPro"/>
</dbReference>
<keyword evidence="12" id="KW-1185">Reference proteome</keyword>
<keyword evidence="9" id="KW-0472">Membrane</keyword>
<dbReference type="PANTHER" id="PTHR10802">
    <property type="entry name" value="MITOCHONDRIAL IMPORT RECEPTOR SUBUNIT TOM40"/>
    <property type="match status" value="1"/>
</dbReference>
<proteinExistence type="inferred from homology"/>
<comment type="caution">
    <text evidence="11">The sequence shown here is derived from an EMBL/GenBank/DDBJ whole genome shotgun (WGS) entry which is preliminary data.</text>
</comment>
<evidence type="ECO:0000256" key="2">
    <source>
        <dbReference type="ARBA" id="ARBA00010510"/>
    </source>
</evidence>
<keyword evidence="6" id="KW-1000">Mitochondrion outer membrane</keyword>
<sequence>MGQTVSTPESPPPEESTPTPASEDAAPPPMPDFSAEPVPAGGDPALSALETESKSVLLPPTSYEEHYREAMEMLKGYETFENFKLEGMLPMPFCALTCDLRSGPVQYQGRMPERAAIRGLNGGFADMVQVMIQQPEKGHLGLRLMLKATERVTFMLQGESTREASGGIAEVGYTGEMSQTNFKFCPGFLNLQYMRTLSQHFALGGEAAIMAPGVWSLGLAGRYCLDKTVISGMITAMGAAQFSYVHKCTDKFMFGGEGSVFVGEGGLQYEKVFGMSYALPTMGTLRAALHCVSGRAVANLQQPLVFVPGTCTAILSAEADLKAVAKGSSKPVKFGLGLQFIPM</sequence>
<evidence type="ECO:0000256" key="1">
    <source>
        <dbReference type="ARBA" id="ARBA00004374"/>
    </source>
</evidence>
<comment type="subcellular location">
    <subcellularLocation>
        <location evidence="1">Mitochondrion outer membrane</location>
        <topology evidence="1">Multi-pass membrane protein</topology>
    </subcellularLocation>
</comment>
<reference evidence="11 12" key="1">
    <citation type="journal article" date="2015" name="Genome Biol. Evol.">
        <title>Comparative Genomics of a Bacterivorous Green Alga Reveals Evolutionary Causalities and Consequences of Phago-Mixotrophic Mode of Nutrition.</title>
        <authorList>
            <person name="Burns J.A."/>
            <person name="Paasch A."/>
            <person name="Narechania A."/>
            <person name="Kim E."/>
        </authorList>
    </citation>
    <scope>NUCLEOTIDE SEQUENCE [LARGE SCALE GENOMIC DNA]</scope>
    <source>
        <strain evidence="11 12">PLY_AMNH</strain>
    </source>
</reference>
<keyword evidence="8" id="KW-0496">Mitochondrion</keyword>
<evidence type="ECO:0000256" key="5">
    <source>
        <dbReference type="ARBA" id="ARBA00022692"/>
    </source>
</evidence>
<keyword evidence="4" id="KW-1134">Transmembrane beta strand</keyword>
<dbReference type="InterPro" id="IPR037930">
    <property type="entry name" value="Tom40"/>
</dbReference>
<feature type="region of interest" description="Disordered" evidence="10">
    <location>
        <begin position="1"/>
        <end position="46"/>
    </location>
</feature>
<evidence type="ECO:0000256" key="6">
    <source>
        <dbReference type="ARBA" id="ARBA00022787"/>
    </source>
</evidence>
<comment type="similarity">
    <text evidence="2">Belongs to the Tom40 family.</text>
</comment>
<dbReference type="GO" id="GO:0008320">
    <property type="term" value="F:protein transmembrane transporter activity"/>
    <property type="evidence" value="ECO:0007669"/>
    <property type="project" value="InterPro"/>
</dbReference>
<dbReference type="Gene3D" id="2.40.160.10">
    <property type="entry name" value="Porin"/>
    <property type="match status" value="1"/>
</dbReference>
<dbReference type="InterPro" id="IPR023614">
    <property type="entry name" value="Porin_dom_sf"/>
</dbReference>
<evidence type="ECO:0000256" key="10">
    <source>
        <dbReference type="SAM" id="MobiDB-lite"/>
    </source>
</evidence>
<dbReference type="InterPro" id="IPR027246">
    <property type="entry name" value="Porin_Euk/Tom40"/>
</dbReference>
<evidence type="ECO:0000256" key="3">
    <source>
        <dbReference type="ARBA" id="ARBA00022448"/>
    </source>
</evidence>